<dbReference type="Proteomes" id="UP000698752">
    <property type="component" value="Unassembled WGS sequence"/>
</dbReference>
<reference evidence="3" key="1">
    <citation type="journal article" date="2021" name="Syst. Appl. Microbiol.">
        <title>Roseomonas hellenica sp. nov., isolated from roots of wild-growing Alkanna tinctoria.</title>
        <authorList>
            <person name="Rat A."/>
            <person name="Naranjo H.D."/>
            <person name="Lebbe L."/>
            <person name="Cnockaert M."/>
            <person name="Krigas N."/>
            <person name="Grigoriadou K."/>
            <person name="Maloupa E."/>
            <person name="Willems A."/>
        </authorList>
    </citation>
    <scope>NUCLEOTIDE SEQUENCE [LARGE SCALE GENOMIC DNA]</scope>
    <source>
        <strain evidence="3">LMG 31159</strain>
    </source>
</reference>
<protein>
    <submittedName>
        <fullName evidence="2">Uncharacterized protein</fullName>
    </submittedName>
</protein>
<accession>A0ABS5EGA3</accession>
<sequence length="60" mass="6346">MIQASSIYAVRHLAAASVIERDHDGVLMPSHARSSEAASSPNANGKRIAGAPPIPSMRFF</sequence>
<evidence type="ECO:0000313" key="2">
    <source>
        <dbReference type="EMBL" id="MBR0650059.1"/>
    </source>
</evidence>
<evidence type="ECO:0000256" key="1">
    <source>
        <dbReference type="SAM" id="MobiDB-lite"/>
    </source>
</evidence>
<evidence type="ECO:0000313" key="3">
    <source>
        <dbReference type="Proteomes" id="UP000698752"/>
    </source>
</evidence>
<organism evidence="2 3">
    <name type="scientific">Neoroseomonas terrae</name>
    <dbReference type="NCBI Taxonomy" id="424799"/>
    <lineage>
        <taxon>Bacteria</taxon>
        <taxon>Pseudomonadati</taxon>
        <taxon>Pseudomonadota</taxon>
        <taxon>Alphaproteobacteria</taxon>
        <taxon>Acetobacterales</taxon>
        <taxon>Acetobacteraceae</taxon>
        <taxon>Neoroseomonas</taxon>
    </lineage>
</organism>
<keyword evidence="3" id="KW-1185">Reference proteome</keyword>
<name>A0ABS5EGA3_9PROT</name>
<feature type="region of interest" description="Disordered" evidence="1">
    <location>
        <begin position="29"/>
        <end position="60"/>
    </location>
</feature>
<proteinExistence type="predicted"/>
<comment type="caution">
    <text evidence="2">The sequence shown here is derived from an EMBL/GenBank/DDBJ whole genome shotgun (WGS) entry which is preliminary data.</text>
</comment>
<dbReference type="RefSeq" id="WP_211868503.1">
    <property type="nucleotide sequence ID" value="NZ_JAAEDI010000010.1"/>
</dbReference>
<gene>
    <name evidence="2" type="ORF">GXW78_10330</name>
</gene>
<dbReference type="EMBL" id="JAAEDI010000010">
    <property type="protein sequence ID" value="MBR0650059.1"/>
    <property type="molecule type" value="Genomic_DNA"/>
</dbReference>